<sequence length="158" mass="18031">MENSFPSRQKSRSNSFNRCATLVRVNIKVNELLLCGHSSSLGSCSRFWGQSYRFDVIVEPVGEIRFTTAIAKISFKRRLSRTKATFCFRRRSVEKVVESKTAGGHYLHRCCLWQQLIVTTLLQFPRLSLGSQAYQLLPVPLSMFLAKPEIEQNLISGQ</sequence>
<gene>
    <name evidence="1" type="ORF">BaRGS_00003597</name>
</gene>
<name>A0ABD0M061_9CAEN</name>
<evidence type="ECO:0000313" key="2">
    <source>
        <dbReference type="Proteomes" id="UP001519460"/>
    </source>
</evidence>
<reference evidence="1 2" key="1">
    <citation type="journal article" date="2023" name="Sci. Data">
        <title>Genome assembly of the Korean intertidal mud-creeper Batillaria attramentaria.</title>
        <authorList>
            <person name="Patra A.K."/>
            <person name="Ho P.T."/>
            <person name="Jun S."/>
            <person name="Lee S.J."/>
            <person name="Kim Y."/>
            <person name="Won Y.J."/>
        </authorList>
    </citation>
    <scope>NUCLEOTIDE SEQUENCE [LARGE SCALE GENOMIC DNA]</scope>
    <source>
        <strain evidence="1">Wonlab-2016</strain>
    </source>
</reference>
<dbReference type="AlphaFoldDB" id="A0ABD0M061"/>
<proteinExistence type="predicted"/>
<accession>A0ABD0M061</accession>
<dbReference type="Proteomes" id="UP001519460">
    <property type="component" value="Unassembled WGS sequence"/>
</dbReference>
<organism evidence="1 2">
    <name type="scientific">Batillaria attramentaria</name>
    <dbReference type="NCBI Taxonomy" id="370345"/>
    <lineage>
        <taxon>Eukaryota</taxon>
        <taxon>Metazoa</taxon>
        <taxon>Spiralia</taxon>
        <taxon>Lophotrochozoa</taxon>
        <taxon>Mollusca</taxon>
        <taxon>Gastropoda</taxon>
        <taxon>Caenogastropoda</taxon>
        <taxon>Sorbeoconcha</taxon>
        <taxon>Cerithioidea</taxon>
        <taxon>Batillariidae</taxon>
        <taxon>Batillaria</taxon>
    </lineage>
</organism>
<protein>
    <submittedName>
        <fullName evidence="1">Uncharacterized protein</fullName>
    </submittedName>
</protein>
<keyword evidence="2" id="KW-1185">Reference proteome</keyword>
<comment type="caution">
    <text evidence="1">The sequence shown here is derived from an EMBL/GenBank/DDBJ whole genome shotgun (WGS) entry which is preliminary data.</text>
</comment>
<evidence type="ECO:0000313" key="1">
    <source>
        <dbReference type="EMBL" id="KAK7505027.1"/>
    </source>
</evidence>
<dbReference type="EMBL" id="JACVVK020000012">
    <property type="protein sequence ID" value="KAK7505027.1"/>
    <property type="molecule type" value="Genomic_DNA"/>
</dbReference>